<evidence type="ECO:0000313" key="1">
    <source>
        <dbReference type="EMBL" id="PWN47540.1"/>
    </source>
</evidence>
<dbReference type="EMBL" id="KZ820404">
    <property type="protein sequence ID" value="PWN47540.1"/>
    <property type="molecule type" value="Genomic_DNA"/>
</dbReference>
<proteinExistence type="predicted"/>
<gene>
    <name evidence="1" type="ORF">IE53DRAFT_382047</name>
</gene>
<reference evidence="1 2" key="1">
    <citation type="journal article" date="2018" name="Mol. Biol. Evol.">
        <title>Broad Genomic Sampling Reveals a Smut Pathogenic Ancestry of the Fungal Clade Ustilaginomycotina.</title>
        <authorList>
            <person name="Kijpornyongpan T."/>
            <person name="Mondo S.J."/>
            <person name="Barry K."/>
            <person name="Sandor L."/>
            <person name="Lee J."/>
            <person name="Lipzen A."/>
            <person name="Pangilinan J."/>
            <person name="LaButti K."/>
            <person name="Hainaut M."/>
            <person name="Henrissat B."/>
            <person name="Grigoriev I.V."/>
            <person name="Spatafora J.W."/>
            <person name="Aime M.C."/>
        </authorList>
    </citation>
    <scope>NUCLEOTIDE SEQUENCE [LARGE SCALE GENOMIC DNA]</scope>
    <source>
        <strain evidence="1 2">SA 807</strain>
    </source>
</reference>
<accession>A0ACD0NP42</accession>
<keyword evidence="2" id="KW-1185">Reference proteome</keyword>
<dbReference type="Proteomes" id="UP000245626">
    <property type="component" value="Unassembled WGS sequence"/>
</dbReference>
<name>A0ACD0NP42_9BASI</name>
<evidence type="ECO:0000313" key="2">
    <source>
        <dbReference type="Proteomes" id="UP000245626"/>
    </source>
</evidence>
<protein>
    <submittedName>
        <fullName evidence="1">Uncharacterized protein</fullName>
    </submittedName>
</protein>
<organism evidence="1 2">
    <name type="scientific">Violaceomyces palustris</name>
    <dbReference type="NCBI Taxonomy" id="1673888"/>
    <lineage>
        <taxon>Eukaryota</taxon>
        <taxon>Fungi</taxon>
        <taxon>Dikarya</taxon>
        <taxon>Basidiomycota</taxon>
        <taxon>Ustilaginomycotina</taxon>
        <taxon>Ustilaginomycetes</taxon>
        <taxon>Violaceomycetales</taxon>
        <taxon>Violaceomycetaceae</taxon>
        <taxon>Violaceomyces</taxon>
    </lineage>
</organism>
<sequence>MAKFNAIIVGAGEINFGSPEGPWNHTARLERLLGDSLNVLSLVDPDLERSKARLAEKRAVRMPPSIPRAWASTLVHLSLEQAASELGPNVAVDLIVLGCPPHFRGSLAPGKDSDLQMLQLFPQSRGFLIEKPIAAVNPFESDCHQVAQSFQAWQQRGKVTGAPRVVSVGYMLRYNKAITKLRQLMAENHLVPTAISARYYMAYEHAVKLSWWNKQVSCGPVVEQATHFVDLIRFLAGTADNEALLDSVRATSLDHDKEAGRLAKLGFDESVVPPEDRVPRITSAFWRHRRGTIASLTHAITLHGNKYDTELEVLADGWIFRVRDAYEPITTLSVKGPGVEGEQVFKIQDDPFFSEFETLIRAIRAQPSSQDCEDCEGEKQRLQEGTSSNSTRKAPVIAPPLPLSDYSEALKTYELTWRIRLAAEESKASSLGALGTRQH</sequence>